<evidence type="ECO:0000313" key="3">
    <source>
        <dbReference type="Proteomes" id="UP000515591"/>
    </source>
</evidence>
<dbReference type="Proteomes" id="UP000515591">
    <property type="component" value="Chromosome"/>
</dbReference>
<evidence type="ECO:0000259" key="1">
    <source>
        <dbReference type="Pfam" id="PF08291"/>
    </source>
</evidence>
<sequence length="128" mass="14032">MTSPWPNFSLAELRCKCDRCGSTGAEMDPAFMDRLQRLRTAYGKPLVLSSAYRCPKHPVEAKKAQPGEHCTGKAVDVAIRGPEALRVLQLALELGFTRIGVSQKGNARFLHLGTSADGRFPSPAIWSY</sequence>
<dbReference type="RefSeq" id="WP_182851886.1">
    <property type="nucleotide sequence ID" value="NZ_AP022213.1"/>
</dbReference>
<reference evidence="2 3" key="1">
    <citation type="submission" date="2019-12" db="EMBL/GenBank/DDBJ databases">
        <title>complete genome sequences of Pseudomonas otitidis str. WP8-S17-CRE-03 isolated from wastewater treatment plant effluent.</title>
        <authorList>
            <person name="Sekizuka T."/>
            <person name="Itokawa K."/>
            <person name="Yatsu K."/>
            <person name="Inamine Y."/>
            <person name="Kuroda M."/>
        </authorList>
    </citation>
    <scope>NUCLEOTIDE SEQUENCE [LARGE SCALE GENOMIC DNA]</scope>
    <source>
        <strain evidence="2 3">WP8-S17-CRE-03</strain>
    </source>
</reference>
<gene>
    <name evidence="2" type="ORF">WP8S17C03_11600</name>
</gene>
<dbReference type="SUPFAM" id="SSF55166">
    <property type="entry name" value="Hedgehog/DD-peptidase"/>
    <property type="match status" value="1"/>
</dbReference>
<dbReference type="Gene3D" id="3.30.1380.10">
    <property type="match status" value="1"/>
</dbReference>
<dbReference type="InterPro" id="IPR009045">
    <property type="entry name" value="Zn_M74/Hedgehog-like"/>
</dbReference>
<protein>
    <recommendedName>
        <fullName evidence="1">Peptidase M15A C-terminal domain-containing protein</fullName>
    </recommendedName>
</protein>
<dbReference type="EMBL" id="AP022213">
    <property type="protein sequence ID" value="BBT15111.1"/>
    <property type="molecule type" value="Genomic_DNA"/>
</dbReference>
<dbReference type="AlphaFoldDB" id="A0A6S5RGT5"/>
<name>A0A6S5RGT5_9GAMM</name>
<feature type="domain" description="Peptidase M15A C-terminal" evidence="1">
    <location>
        <begin position="7"/>
        <end position="111"/>
    </location>
</feature>
<organism evidence="2 3">
    <name type="scientific">Metapseudomonas otitidis</name>
    <dbReference type="NCBI Taxonomy" id="319939"/>
    <lineage>
        <taxon>Bacteria</taxon>
        <taxon>Pseudomonadati</taxon>
        <taxon>Pseudomonadota</taxon>
        <taxon>Gammaproteobacteria</taxon>
        <taxon>Pseudomonadales</taxon>
        <taxon>Pseudomonadaceae</taxon>
        <taxon>Metapseudomonas</taxon>
    </lineage>
</organism>
<evidence type="ECO:0000313" key="2">
    <source>
        <dbReference type="EMBL" id="BBT15111.1"/>
    </source>
</evidence>
<proteinExistence type="predicted"/>
<dbReference type="InterPro" id="IPR013230">
    <property type="entry name" value="Peptidase_M15A_C"/>
</dbReference>
<dbReference type="Pfam" id="PF08291">
    <property type="entry name" value="Peptidase_M15_3"/>
    <property type="match status" value="1"/>
</dbReference>
<accession>A0A6S5RGT5</accession>